<dbReference type="CDD" id="cd04301">
    <property type="entry name" value="NAT_SF"/>
    <property type="match status" value="1"/>
</dbReference>
<comment type="caution">
    <text evidence="2">The sequence shown here is derived from an EMBL/GenBank/DDBJ whole genome shotgun (WGS) entry which is preliminary data.</text>
</comment>
<dbReference type="EMBL" id="JBHSFI010000003">
    <property type="protein sequence ID" value="MFC4628062.1"/>
    <property type="molecule type" value="Genomic_DNA"/>
</dbReference>
<feature type="domain" description="N-acetyltransferase" evidence="1">
    <location>
        <begin position="1"/>
        <end position="163"/>
    </location>
</feature>
<evidence type="ECO:0000313" key="2">
    <source>
        <dbReference type="EMBL" id="MFC4628062.1"/>
    </source>
</evidence>
<dbReference type="GO" id="GO:0016746">
    <property type="term" value="F:acyltransferase activity"/>
    <property type="evidence" value="ECO:0007669"/>
    <property type="project" value="UniProtKB-KW"/>
</dbReference>
<protein>
    <submittedName>
        <fullName evidence="2">GNAT family N-acetyltransferase</fullName>
        <ecNumber evidence="2">2.3.-.-</ecNumber>
    </submittedName>
</protein>
<dbReference type="InterPro" id="IPR000182">
    <property type="entry name" value="GNAT_dom"/>
</dbReference>
<dbReference type="SUPFAM" id="SSF55729">
    <property type="entry name" value="Acyl-CoA N-acyltransferases (Nat)"/>
    <property type="match status" value="1"/>
</dbReference>
<name>A0ABV9HE62_9MICO</name>
<dbReference type="RefSeq" id="WP_377133784.1">
    <property type="nucleotide sequence ID" value="NZ_JBHSFI010000003.1"/>
</dbReference>
<keyword evidence="2" id="KW-0012">Acyltransferase</keyword>
<dbReference type="EC" id="2.3.-.-" evidence="2"/>
<reference evidence="3" key="1">
    <citation type="journal article" date="2019" name="Int. J. Syst. Evol. Microbiol.">
        <title>The Global Catalogue of Microorganisms (GCM) 10K type strain sequencing project: providing services to taxonomists for standard genome sequencing and annotation.</title>
        <authorList>
            <consortium name="The Broad Institute Genomics Platform"/>
            <consortium name="The Broad Institute Genome Sequencing Center for Infectious Disease"/>
            <person name="Wu L."/>
            <person name="Ma J."/>
        </authorList>
    </citation>
    <scope>NUCLEOTIDE SEQUENCE [LARGE SCALE GENOMIC DNA]</scope>
    <source>
        <strain evidence="3">CCUG 42722</strain>
    </source>
</reference>
<accession>A0ABV9HE62</accession>
<proteinExistence type="predicted"/>
<dbReference type="PROSITE" id="PS51186">
    <property type="entry name" value="GNAT"/>
    <property type="match status" value="1"/>
</dbReference>
<keyword evidence="3" id="KW-1185">Reference proteome</keyword>
<evidence type="ECO:0000313" key="3">
    <source>
        <dbReference type="Proteomes" id="UP001596011"/>
    </source>
</evidence>
<dbReference type="Proteomes" id="UP001596011">
    <property type="component" value="Unassembled WGS sequence"/>
</dbReference>
<gene>
    <name evidence="2" type="ORF">ACFO6V_07450</name>
</gene>
<dbReference type="Gene3D" id="3.40.630.30">
    <property type="match status" value="1"/>
</dbReference>
<evidence type="ECO:0000259" key="1">
    <source>
        <dbReference type="PROSITE" id="PS51186"/>
    </source>
</evidence>
<keyword evidence="2" id="KW-0808">Transferase</keyword>
<sequence>MLIRRERPSDAPAIRAVTAAAFEKVEHSASPVEPDGAPGEATLVGWLRDDPGWVPELSLVAETGSGSSAEVVGHVIATHGHLADRPALGLGPLSVHPARQGRGIGSALMHTLLGAADAMGEPVVVLLGDPALYSRFGFVPASDLGIEAPDPGWDNYFQARTLSTWRAEYAGRFRYAASFDRL</sequence>
<dbReference type="InterPro" id="IPR016181">
    <property type="entry name" value="Acyl_CoA_acyltransferase"/>
</dbReference>
<dbReference type="Pfam" id="PF13508">
    <property type="entry name" value="Acetyltransf_7"/>
    <property type="match status" value="1"/>
</dbReference>
<organism evidence="2 3">
    <name type="scientific">Promicromonospora alba</name>
    <dbReference type="NCBI Taxonomy" id="1616110"/>
    <lineage>
        <taxon>Bacteria</taxon>
        <taxon>Bacillati</taxon>
        <taxon>Actinomycetota</taxon>
        <taxon>Actinomycetes</taxon>
        <taxon>Micrococcales</taxon>
        <taxon>Promicromonosporaceae</taxon>
        <taxon>Promicromonospora</taxon>
    </lineage>
</organism>